<protein>
    <submittedName>
        <fullName evidence="2">Uncharacterized protein</fullName>
    </submittedName>
</protein>
<feature type="region of interest" description="Disordered" evidence="1">
    <location>
        <begin position="191"/>
        <end position="268"/>
    </location>
</feature>
<proteinExistence type="predicted"/>
<evidence type="ECO:0000256" key="1">
    <source>
        <dbReference type="SAM" id="MobiDB-lite"/>
    </source>
</evidence>
<feature type="compositionally biased region" description="Polar residues" evidence="1">
    <location>
        <begin position="194"/>
        <end position="204"/>
    </location>
</feature>
<dbReference type="EMBL" id="ML995509">
    <property type="protein sequence ID" value="KAF2136943.1"/>
    <property type="molecule type" value="Genomic_DNA"/>
</dbReference>
<dbReference type="RefSeq" id="XP_033392661.1">
    <property type="nucleotide sequence ID" value="XM_033535084.1"/>
</dbReference>
<feature type="compositionally biased region" description="Pro residues" evidence="1">
    <location>
        <begin position="235"/>
        <end position="249"/>
    </location>
</feature>
<accession>A0A6A6B0H6</accession>
<gene>
    <name evidence="2" type="ORF">K452DRAFT_115740</name>
</gene>
<feature type="region of interest" description="Disordered" evidence="1">
    <location>
        <begin position="319"/>
        <end position="353"/>
    </location>
</feature>
<feature type="compositionally biased region" description="Low complexity" evidence="1">
    <location>
        <begin position="207"/>
        <end position="226"/>
    </location>
</feature>
<evidence type="ECO:0000313" key="2">
    <source>
        <dbReference type="EMBL" id="KAF2136943.1"/>
    </source>
</evidence>
<feature type="compositionally biased region" description="Pro residues" evidence="1">
    <location>
        <begin position="334"/>
        <end position="345"/>
    </location>
</feature>
<keyword evidence="3" id="KW-1185">Reference proteome</keyword>
<sequence length="455" mass="49167">MPVWVRVSVSNKHVQARLKCVRSATPFPSDHLPLLLLPSNRITAAMERKKVDRYPERSVGLKSIATGYLEHYAASHTISELEAILKNVNAKLHGNRKAWRKACINLSHAEYSSRKRLEYVDRIFSMEVAAKKAKAKNKAVRKVTLSLPQTIVQLPSMTQTAVAAKAAVGARTSRSVRPRATEAAVTVLDLTGSDPASPSASFEQQRLPDPSSSDSSLSSVPSSPSSSEDESPSDPDTPPPPPPPPPPQPTVNVTVTVQPPTPPPQAPVIRFTAQAPALHPAQLQSPYVTFSVHAPTLPPAQLQPRPAAFPILASALHPAKSQPPTTTFPTQAPTFPPAQPHPQPSTTPSQKAANAYLAPERQWLVNYYTQRGGGPHVDMKQLAQQFNARFAGTTIVDGGKVFAARPTRTWVSLNAECANSRAIREARGLPPREHGGWGKEKSAADKAPAKRPREE</sequence>
<dbReference type="Proteomes" id="UP000799438">
    <property type="component" value="Unassembled WGS sequence"/>
</dbReference>
<name>A0A6A6B0H6_9PEZI</name>
<dbReference type="AlphaFoldDB" id="A0A6A6B0H6"/>
<evidence type="ECO:0000313" key="3">
    <source>
        <dbReference type="Proteomes" id="UP000799438"/>
    </source>
</evidence>
<feature type="compositionally biased region" description="Low complexity" evidence="1">
    <location>
        <begin position="322"/>
        <end position="333"/>
    </location>
</feature>
<feature type="region of interest" description="Disordered" evidence="1">
    <location>
        <begin position="424"/>
        <end position="455"/>
    </location>
</feature>
<reference evidence="2" key="1">
    <citation type="journal article" date="2020" name="Stud. Mycol.">
        <title>101 Dothideomycetes genomes: a test case for predicting lifestyles and emergence of pathogens.</title>
        <authorList>
            <person name="Haridas S."/>
            <person name="Albert R."/>
            <person name="Binder M."/>
            <person name="Bloem J."/>
            <person name="Labutti K."/>
            <person name="Salamov A."/>
            <person name="Andreopoulos B."/>
            <person name="Baker S."/>
            <person name="Barry K."/>
            <person name="Bills G."/>
            <person name="Bluhm B."/>
            <person name="Cannon C."/>
            <person name="Castanera R."/>
            <person name="Culley D."/>
            <person name="Daum C."/>
            <person name="Ezra D."/>
            <person name="Gonzalez J."/>
            <person name="Henrissat B."/>
            <person name="Kuo A."/>
            <person name="Liang C."/>
            <person name="Lipzen A."/>
            <person name="Lutzoni F."/>
            <person name="Magnuson J."/>
            <person name="Mondo S."/>
            <person name="Nolan M."/>
            <person name="Ohm R."/>
            <person name="Pangilinan J."/>
            <person name="Park H.-J."/>
            <person name="Ramirez L."/>
            <person name="Alfaro M."/>
            <person name="Sun H."/>
            <person name="Tritt A."/>
            <person name="Yoshinaga Y."/>
            <person name="Zwiers L.-H."/>
            <person name="Turgeon B."/>
            <person name="Goodwin S."/>
            <person name="Spatafora J."/>
            <person name="Crous P."/>
            <person name="Grigoriev I."/>
        </authorList>
    </citation>
    <scope>NUCLEOTIDE SEQUENCE</scope>
    <source>
        <strain evidence="2">CBS 121167</strain>
    </source>
</reference>
<organism evidence="2 3">
    <name type="scientific">Aplosporella prunicola CBS 121167</name>
    <dbReference type="NCBI Taxonomy" id="1176127"/>
    <lineage>
        <taxon>Eukaryota</taxon>
        <taxon>Fungi</taxon>
        <taxon>Dikarya</taxon>
        <taxon>Ascomycota</taxon>
        <taxon>Pezizomycotina</taxon>
        <taxon>Dothideomycetes</taxon>
        <taxon>Dothideomycetes incertae sedis</taxon>
        <taxon>Botryosphaeriales</taxon>
        <taxon>Aplosporellaceae</taxon>
        <taxon>Aplosporella</taxon>
    </lineage>
</organism>
<dbReference type="GeneID" id="54292578"/>